<organism evidence="1 2">
    <name type="scientific">Hymenolepis diminuta</name>
    <name type="common">Rat tapeworm</name>
    <dbReference type="NCBI Taxonomy" id="6216"/>
    <lineage>
        <taxon>Eukaryota</taxon>
        <taxon>Metazoa</taxon>
        <taxon>Spiralia</taxon>
        <taxon>Lophotrochozoa</taxon>
        <taxon>Platyhelminthes</taxon>
        <taxon>Cestoda</taxon>
        <taxon>Eucestoda</taxon>
        <taxon>Cyclophyllidea</taxon>
        <taxon>Hymenolepididae</taxon>
        <taxon>Hymenolepis</taxon>
    </lineage>
</organism>
<keyword evidence="2" id="KW-1185">Reference proteome</keyword>
<proteinExistence type="predicted"/>
<dbReference type="EMBL" id="CABIJS010000555">
    <property type="protein sequence ID" value="VUZ53354.1"/>
    <property type="molecule type" value="Genomic_DNA"/>
</dbReference>
<gene>
    <name evidence="1" type="ORF">WMSIL1_LOCUS11850</name>
</gene>
<name>A0A564Z3H5_HYMDI</name>
<dbReference type="AlphaFoldDB" id="A0A564Z3H5"/>
<sequence length="82" mass="9208">MDPTGLTYEKMISKLSQVVGDSNSLSNLIIRGDENNHQHVGIVNRLCTSFRLRSLEKTKSDVSFSFLVFNLLVMLRFDSGVS</sequence>
<dbReference type="Proteomes" id="UP000321570">
    <property type="component" value="Unassembled WGS sequence"/>
</dbReference>
<evidence type="ECO:0000313" key="2">
    <source>
        <dbReference type="Proteomes" id="UP000321570"/>
    </source>
</evidence>
<accession>A0A564Z3H5</accession>
<protein>
    <submittedName>
        <fullName evidence="1">Uncharacterized protein</fullName>
    </submittedName>
</protein>
<reference evidence="1 2" key="1">
    <citation type="submission" date="2019-07" db="EMBL/GenBank/DDBJ databases">
        <authorList>
            <person name="Jastrzebski P J."/>
            <person name="Paukszto L."/>
            <person name="Jastrzebski P J."/>
        </authorList>
    </citation>
    <scope>NUCLEOTIDE SEQUENCE [LARGE SCALE GENOMIC DNA]</scope>
    <source>
        <strain evidence="1 2">WMS-il1</strain>
    </source>
</reference>
<evidence type="ECO:0000313" key="1">
    <source>
        <dbReference type="EMBL" id="VUZ53354.1"/>
    </source>
</evidence>